<dbReference type="RefSeq" id="XP_004346012.1">
    <property type="nucleotide sequence ID" value="XM_004345962.1"/>
</dbReference>
<keyword evidence="2" id="KW-1133">Transmembrane helix</keyword>
<evidence type="ECO:0000313" key="3">
    <source>
        <dbReference type="EMBL" id="ELR21468.1"/>
    </source>
</evidence>
<feature type="region of interest" description="Disordered" evidence="1">
    <location>
        <begin position="83"/>
        <end position="107"/>
    </location>
</feature>
<dbReference type="KEGG" id="acan:ACA1_184140"/>
<dbReference type="GeneID" id="14922362"/>
<dbReference type="EMBL" id="KB007904">
    <property type="protein sequence ID" value="ELR21468.1"/>
    <property type="molecule type" value="Genomic_DNA"/>
</dbReference>
<feature type="transmembrane region" description="Helical" evidence="2">
    <location>
        <begin position="16"/>
        <end position="36"/>
    </location>
</feature>
<name>L8H9R6_ACACF</name>
<evidence type="ECO:0000256" key="1">
    <source>
        <dbReference type="SAM" id="MobiDB-lite"/>
    </source>
</evidence>
<keyword evidence="4" id="KW-1185">Reference proteome</keyword>
<dbReference type="AlphaFoldDB" id="L8H9R6"/>
<sequence length="107" mass="11882">MSARPPYRPKRNHFKIAGAIVGVGLLIGGAKLLAYWQLQMKPHLDRMAYLKANEPEAEELTDAQRQAEAASVRHLTADDKRRLLGRVGRTIDHPQSSAREGNAGQNK</sequence>
<proteinExistence type="predicted"/>
<reference evidence="3 4" key="1">
    <citation type="journal article" date="2013" name="Genome Biol.">
        <title>Genome of Acanthamoeba castellanii highlights extensive lateral gene transfer and early evolution of tyrosine kinase signaling.</title>
        <authorList>
            <person name="Clarke M."/>
            <person name="Lohan A.J."/>
            <person name="Liu B."/>
            <person name="Lagkouvardos I."/>
            <person name="Roy S."/>
            <person name="Zafar N."/>
            <person name="Bertelli C."/>
            <person name="Schilde C."/>
            <person name="Kianianmomeni A."/>
            <person name="Burglin T.R."/>
            <person name="Frech C."/>
            <person name="Turcotte B."/>
            <person name="Kopec K.O."/>
            <person name="Synnott J.M."/>
            <person name="Choo C."/>
            <person name="Paponov I."/>
            <person name="Finkler A."/>
            <person name="Soon Heng Tan C."/>
            <person name="Hutchins A.P."/>
            <person name="Weinmeier T."/>
            <person name="Rattei T."/>
            <person name="Chu J.S."/>
            <person name="Gimenez G."/>
            <person name="Irimia M."/>
            <person name="Rigden D.J."/>
            <person name="Fitzpatrick D.A."/>
            <person name="Lorenzo-Morales J."/>
            <person name="Bateman A."/>
            <person name="Chiu C.H."/>
            <person name="Tang P."/>
            <person name="Hegemann P."/>
            <person name="Fromm H."/>
            <person name="Raoult D."/>
            <person name="Greub G."/>
            <person name="Miranda-Saavedra D."/>
            <person name="Chen N."/>
            <person name="Nash P."/>
            <person name="Ginger M.L."/>
            <person name="Horn M."/>
            <person name="Schaap P."/>
            <person name="Caler L."/>
            <person name="Loftus B."/>
        </authorList>
    </citation>
    <scope>NUCLEOTIDE SEQUENCE [LARGE SCALE GENOMIC DNA]</scope>
    <source>
        <strain evidence="3 4">Neff</strain>
    </source>
</reference>
<protein>
    <submittedName>
        <fullName evidence="3">Uncharacterized protein</fullName>
    </submittedName>
</protein>
<evidence type="ECO:0000313" key="4">
    <source>
        <dbReference type="Proteomes" id="UP000011083"/>
    </source>
</evidence>
<dbReference type="VEuPathDB" id="AmoebaDB:ACA1_184140"/>
<gene>
    <name evidence="3" type="ORF">ACA1_184140</name>
</gene>
<organism evidence="3 4">
    <name type="scientific">Acanthamoeba castellanii (strain ATCC 30010 / Neff)</name>
    <dbReference type="NCBI Taxonomy" id="1257118"/>
    <lineage>
        <taxon>Eukaryota</taxon>
        <taxon>Amoebozoa</taxon>
        <taxon>Discosea</taxon>
        <taxon>Longamoebia</taxon>
        <taxon>Centramoebida</taxon>
        <taxon>Acanthamoebidae</taxon>
        <taxon>Acanthamoeba</taxon>
    </lineage>
</organism>
<keyword evidence="2" id="KW-0472">Membrane</keyword>
<evidence type="ECO:0000256" key="2">
    <source>
        <dbReference type="SAM" id="Phobius"/>
    </source>
</evidence>
<dbReference type="Proteomes" id="UP000011083">
    <property type="component" value="Unassembled WGS sequence"/>
</dbReference>
<keyword evidence="2" id="KW-0812">Transmembrane</keyword>
<accession>L8H9R6</accession>
<feature type="compositionally biased region" description="Polar residues" evidence="1">
    <location>
        <begin position="93"/>
        <end position="107"/>
    </location>
</feature>